<evidence type="ECO:0000256" key="5">
    <source>
        <dbReference type="ARBA" id="ARBA00022856"/>
    </source>
</evidence>
<comment type="subcellular location">
    <subcellularLocation>
        <location evidence="1">Membrane</location>
        <topology evidence="1">Multi-pass membrane protein</topology>
    </subcellularLocation>
</comment>
<dbReference type="RefSeq" id="XP_025366491.1">
    <property type="nucleotide sequence ID" value="XM_025517214.1"/>
</dbReference>
<evidence type="ECO:0000256" key="2">
    <source>
        <dbReference type="ARBA" id="ARBA00008807"/>
    </source>
</evidence>
<dbReference type="GO" id="GO:0015031">
    <property type="term" value="P:protein transport"/>
    <property type="evidence" value="ECO:0007669"/>
    <property type="project" value="UniProtKB-KW"/>
</dbReference>
<gene>
    <name evidence="11" type="ORF">IE81DRAFT_369170</name>
</gene>
<accession>A0A316VSZ3</accession>
<feature type="compositionally biased region" description="Basic and acidic residues" evidence="9">
    <location>
        <begin position="1"/>
        <end position="12"/>
    </location>
</feature>
<keyword evidence="3" id="KW-0813">Transport</keyword>
<dbReference type="Proteomes" id="UP000245783">
    <property type="component" value="Unassembled WGS sequence"/>
</dbReference>
<evidence type="ECO:0000256" key="8">
    <source>
        <dbReference type="ARBA" id="ARBA00023136"/>
    </source>
</evidence>
<keyword evidence="6" id="KW-0653">Protein transport</keyword>
<feature type="compositionally biased region" description="Acidic residues" evidence="9">
    <location>
        <begin position="63"/>
        <end position="80"/>
    </location>
</feature>
<feature type="transmembrane region" description="Helical" evidence="10">
    <location>
        <begin position="1025"/>
        <end position="1043"/>
    </location>
</feature>
<name>A0A316VSZ3_9BASI</name>
<evidence type="ECO:0000313" key="12">
    <source>
        <dbReference type="Proteomes" id="UP000245783"/>
    </source>
</evidence>
<evidence type="ECO:0000256" key="4">
    <source>
        <dbReference type="ARBA" id="ARBA00022692"/>
    </source>
</evidence>
<dbReference type="InterPro" id="IPR004648">
    <property type="entry name" value="Oligpept_transpt"/>
</dbReference>
<feature type="transmembrane region" description="Helical" evidence="10">
    <location>
        <begin position="644"/>
        <end position="669"/>
    </location>
</feature>
<feature type="compositionally biased region" description="Low complexity" evidence="9">
    <location>
        <begin position="13"/>
        <end position="43"/>
    </location>
</feature>
<dbReference type="InParanoid" id="A0A316VSZ3"/>
<comment type="similarity">
    <text evidence="2">Belongs to the oligopeptide OPT transporter family.</text>
</comment>
<keyword evidence="5" id="KW-0571">Peptide transport</keyword>
<keyword evidence="7 10" id="KW-1133">Transmembrane helix</keyword>
<keyword evidence="4 10" id="KW-0812">Transmembrane</keyword>
<feature type="region of interest" description="Disordered" evidence="9">
    <location>
        <begin position="1"/>
        <end position="154"/>
    </location>
</feature>
<dbReference type="AlphaFoldDB" id="A0A316VSZ3"/>
<feature type="transmembrane region" description="Helical" evidence="10">
    <location>
        <begin position="1100"/>
        <end position="1124"/>
    </location>
</feature>
<protein>
    <submittedName>
        <fullName evidence="11">OPT-domain-containing protein</fullName>
    </submittedName>
</protein>
<feature type="transmembrane region" description="Helical" evidence="10">
    <location>
        <begin position="844"/>
        <end position="865"/>
    </location>
</feature>
<reference evidence="11 12" key="1">
    <citation type="journal article" date="2018" name="Mol. Biol. Evol.">
        <title>Broad Genomic Sampling Reveals a Smut Pathogenic Ancestry of the Fungal Clade Ustilaginomycotina.</title>
        <authorList>
            <person name="Kijpornyongpan T."/>
            <person name="Mondo S.J."/>
            <person name="Barry K."/>
            <person name="Sandor L."/>
            <person name="Lee J."/>
            <person name="Lipzen A."/>
            <person name="Pangilinan J."/>
            <person name="LaButti K."/>
            <person name="Hainaut M."/>
            <person name="Henrissat B."/>
            <person name="Grigoriev I.V."/>
            <person name="Spatafora J.W."/>
            <person name="Aime M.C."/>
        </authorList>
    </citation>
    <scope>NUCLEOTIDE SEQUENCE [LARGE SCALE GENOMIC DNA]</scope>
    <source>
        <strain evidence="11 12">MCA 4658</strain>
    </source>
</reference>
<dbReference type="EMBL" id="KZ819475">
    <property type="protein sequence ID" value="PWN39331.1"/>
    <property type="molecule type" value="Genomic_DNA"/>
</dbReference>
<evidence type="ECO:0000256" key="7">
    <source>
        <dbReference type="ARBA" id="ARBA00022989"/>
    </source>
</evidence>
<evidence type="ECO:0000256" key="1">
    <source>
        <dbReference type="ARBA" id="ARBA00004141"/>
    </source>
</evidence>
<dbReference type="NCBIfam" id="TIGR00727">
    <property type="entry name" value="ISP4_OPT"/>
    <property type="match status" value="1"/>
</dbReference>
<feature type="compositionally biased region" description="Polar residues" evidence="9">
    <location>
        <begin position="119"/>
        <end position="129"/>
    </location>
</feature>
<feature type="transmembrane region" description="Helical" evidence="10">
    <location>
        <begin position="953"/>
        <end position="972"/>
    </location>
</feature>
<dbReference type="InterPro" id="IPR004813">
    <property type="entry name" value="OPT"/>
</dbReference>
<evidence type="ECO:0000256" key="10">
    <source>
        <dbReference type="SAM" id="Phobius"/>
    </source>
</evidence>
<dbReference type="GO" id="GO:0016020">
    <property type="term" value="C:membrane"/>
    <property type="evidence" value="ECO:0007669"/>
    <property type="project" value="UniProtKB-SubCell"/>
</dbReference>
<evidence type="ECO:0000256" key="6">
    <source>
        <dbReference type="ARBA" id="ARBA00022927"/>
    </source>
</evidence>
<feature type="transmembrane region" description="Helical" evidence="10">
    <location>
        <begin position="468"/>
        <end position="490"/>
    </location>
</feature>
<dbReference type="NCBIfam" id="TIGR00728">
    <property type="entry name" value="OPT_sfam"/>
    <property type="match status" value="1"/>
</dbReference>
<feature type="transmembrane region" description="Helical" evidence="10">
    <location>
        <begin position="586"/>
        <end position="608"/>
    </location>
</feature>
<dbReference type="GeneID" id="37039084"/>
<evidence type="ECO:0000256" key="9">
    <source>
        <dbReference type="SAM" id="MobiDB-lite"/>
    </source>
</evidence>
<evidence type="ECO:0000256" key="3">
    <source>
        <dbReference type="ARBA" id="ARBA00022448"/>
    </source>
</evidence>
<proteinExistence type="inferred from homology"/>
<keyword evidence="8 10" id="KW-0472">Membrane</keyword>
<dbReference type="OrthoDB" id="9986677at2759"/>
<dbReference type="GO" id="GO:0035673">
    <property type="term" value="F:oligopeptide transmembrane transporter activity"/>
    <property type="evidence" value="ECO:0007669"/>
    <property type="project" value="InterPro"/>
</dbReference>
<sequence>MNGFARDGDSDRPGTSSGRRAGTSSGRPTTGRPRTARTGTASGQRPLTRGVGGLNNAAGDQEGYLDEWDEDEYESEDDGDVFAFVPPDIGQSAPTIQIGDASGASVNASAMPEMPPTPNDASRQASDPNALSIAATGLDPTRKAQAAQEEDEEETFYFDEVTGAVYDAQGNLVEMPPGFDPAALRENVQETAQGDAPESFRSADPHMGDDSVAIGMVEHEPEAIGEPVGLEEVRSAIPLPGRGNSFDSPIYDAGTRRAAYLADPRVSMDRVSSNASSVSRDVGPALSHARSVHALPQMDVLDEVDYLPTSREGLSSRHGARDFGTTASGGMMVDSHIPVSQSRRTSGLGTIDPAAANVSAVGHGSMRQRNNRLSVHADAGRSPDSDVKFNLGTSYDFGDTDADLSSKLGYEERLGDGEGLAHPSNGNAQIGPMGMRMVELEMDMEEDSPYPEVRASVSNIDDPDMPAFTFRMFVIAMILVTIASAANILFNLRYPSPAITPIIIQLVAYPIGKCMAYVLPITEWRLPRWLGGGTFSLNPGAFNIKEHALITLTANVAISQAYGFNTLLVLDSDKFYGEPTSKGFGILYMLTSQLLGFSFSGLCIPFLVTPASMIWPQNLVTATVLNTLHAEDDGMDGSITRFRWFSFLSLGAFVWYFVTNFLFTALNYFNWVCWIVPNNHLVNTLFGTVGGMGLSVLTFDWSQISYIGSPLVAPWWAECNIFAGFLAFYWIVAPILYYKNVWNFAHLPFISGRSFDRFAQPYDVKRVLGADSRLNLEQYAQYSALYLPVSLFMAYWSGFATNTSVLVHTALYHGDALWKGARQIKTEEDDIHAKFMRRYPTVPMWWYLASLVVTFGLAIVVVEVFSTGMPVWALVLAIAVSVVYTLPSGFIYAMTGTLPLTNLIGEVVAGYVMPGRAIPNMIFKVYAVQTMSSTLNFVQDLKVGHYMKINPRYTFTMQFVAVAWTAIVQWAVKQFMFSHVDRICSDDQPQRFDCPNADVFFNSSVIWGAIGPTHLFGKESLYGSVYWGLLVGAIVPIPIWFLARRFPRSIIKFISTPIFFNGIAFIPPCTGINYTSWFLTGFIFQYVIRKFNFRWWSKYNFVTSAAMDFGTVTSFILQFFVLSLPRNGEVALNWWGNSVAFNNLDGAGTPFMPTGPDGIRPPPAASM</sequence>
<organism evidence="11 12">
    <name type="scientific">Ceraceosorus guamensis</name>
    <dbReference type="NCBI Taxonomy" id="1522189"/>
    <lineage>
        <taxon>Eukaryota</taxon>
        <taxon>Fungi</taxon>
        <taxon>Dikarya</taxon>
        <taxon>Basidiomycota</taxon>
        <taxon>Ustilaginomycotina</taxon>
        <taxon>Exobasidiomycetes</taxon>
        <taxon>Ceraceosorales</taxon>
        <taxon>Ceraceosoraceae</taxon>
        <taxon>Ceraceosorus</taxon>
    </lineage>
</organism>
<dbReference type="FunCoup" id="A0A316VSZ3">
    <property type="interactions" value="58"/>
</dbReference>
<feature type="transmembrane region" description="Helical" evidence="10">
    <location>
        <begin position="681"/>
        <end position="701"/>
    </location>
</feature>
<keyword evidence="12" id="KW-1185">Reference proteome</keyword>
<feature type="transmembrane region" description="Helical" evidence="10">
    <location>
        <begin position="721"/>
        <end position="738"/>
    </location>
</feature>
<evidence type="ECO:0000313" key="11">
    <source>
        <dbReference type="EMBL" id="PWN39331.1"/>
    </source>
</evidence>
<dbReference type="Pfam" id="PF03169">
    <property type="entry name" value="OPT"/>
    <property type="match status" value="1"/>
</dbReference>
<feature type="transmembrane region" description="Helical" evidence="10">
    <location>
        <begin position="871"/>
        <end position="893"/>
    </location>
</feature>
<dbReference type="PANTHER" id="PTHR22601">
    <property type="entry name" value="ISP4 LIKE PROTEIN"/>
    <property type="match status" value="1"/>
</dbReference>